<sequence length="462" mass="50316">MRKLLIASISLIGITAFSQEHFAGLTTSNRVGVLSATNNPAELVNMSHTFEVGFYSLSANVSNNKIGINDLFSDSDLETILFTGNDPVNLRVDSEIYGPSFGMKYKKLAFAITTKITGKLDVVDVDPNLGDGLVNAGLNSLFGSTTINNDYNQRLSGTTWGEIGLTGAMNIINNAEHKFNVGATFKLLFPGSYSNLGLDKFNGTITNTAGDVYLSDVTDVDLNIAYSGGLANNFSNFNDYTKSMIGGLNGFSGDLGINYQWRDQPEDNPKKNQNKYKLNAGLSIRNIGSMTFKDDNNYATNYVLNIPNATLGNPGLNLNQFENIESLQEVEEILINEGYLGLDASRNKKDFKVKLPTTITAYADVKLIPKVFITGFLQQKLNDNNSNDQITAQNIITITPRFTTGFFEVFAPFSNTEIAGFSSGVGFRIGGFYLGSSSVITALASDNSKQADIYTGFRWGFL</sequence>
<dbReference type="OrthoDB" id="9805336at2"/>
<name>A0A095TWS4_9FLAO</name>
<dbReference type="EMBL" id="JRHH01000006">
    <property type="protein sequence ID" value="KGD66823.1"/>
    <property type="molecule type" value="Genomic_DNA"/>
</dbReference>
<protein>
    <recommendedName>
        <fullName evidence="3">DUF5723 domain-containing protein</fullName>
    </recommendedName>
</protein>
<proteinExistence type="predicted"/>
<evidence type="ECO:0000313" key="2">
    <source>
        <dbReference type="Proteomes" id="UP000029554"/>
    </source>
</evidence>
<dbReference type="AlphaFoldDB" id="A0A095TWS4"/>
<dbReference type="RefSeq" id="WP_035128666.1">
    <property type="nucleotide sequence ID" value="NZ_JRHH01000006.1"/>
</dbReference>
<evidence type="ECO:0008006" key="3">
    <source>
        <dbReference type="Google" id="ProtNLM"/>
    </source>
</evidence>
<comment type="caution">
    <text evidence="1">The sequence shown here is derived from an EMBL/GenBank/DDBJ whole genome shotgun (WGS) entry which is preliminary data.</text>
</comment>
<evidence type="ECO:0000313" key="1">
    <source>
        <dbReference type="EMBL" id="KGD66823.1"/>
    </source>
</evidence>
<reference evidence="1 2" key="1">
    <citation type="submission" date="2014-09" db="EMBL/GenBank/DDBJ databases">
        <title>Whole Genome Shotgun of Flavobacterium aquatile LMG 4008.</title>
        <authorList>
            <person name="Gale A.N."/>
            <person name="Pipes S.E."/>
            <person name="Newman J.D."/>
        </authorList>
    </citation>
    <scope>NUCLEOTIDE SEQUENCE [LARGE SCALE GENOMIC DNA]</scope>
    <source>
        <strain evidence="1 2">LMG 4008</strain>
    </source>
</reference>
<keyword evidence="2" id="KW-1185">Reference proteome</keyword>
<dbReference type="Proteomes" id="UP000029554">
    <property type="component" value="Unassembled WGS sequence"/>
</dbReference>
<gene>
    <name evidence="1" type="ORF">LG45_15430</name>
</gene>
<dbReference type="STRING" id="1453498.LG45_15430"/>
<dbReference type="eggNOG" id="COG2885">
    <property type="taxonomic scope" value="Bacteria"/>
</dbReference>
<accession>A0A095TWS4</accession>
<organism evidence="1 2">
    <name type="scientific">Flavobacterium aquatile LMG 4008 = ATCC 11947</name>
    <dbReference type="NCBI Taxonomy" id="1453498"/>
    <lineage>
        <taxon>Bacteria</taxon>
        <taxon>Pseudomonadati</taxon>
        <taxon>Bacteroidota</taxon>
        <taxon>Flavobacteriia</taxon>
        <taxon>Flavobacteriales</taxon>
        <taxon>Flavobacteriaceae</taxon>
        <taxon>Flavobacterium</taxon>
    </lineage>
</organism>